<keyword evidence="4" id="KW-1185">Reference proteome</keyword>
<dbReference type="EMBL" id="CP007511">
    <property type="protein sequence ID" value="AJE14244.1"/>
    <property type="molecule type" value="Genomic_DNA"/>
</dbReference>
<dbReference type="AlphaFoldDB" id="A0A8D3XYT7"/>
<proteinExistence type="predicted"/>
<dbReference type="Proteomes" id="UP000031271">
    <property type="component" value="Chromosome"/>
</dbReference>
<dbReference type="Proteomes" id="UP000182276">
    <property type="component" value="Unassembled WGS sequence"/>
</dbReference>
<sequence length="102" mass="11572">MQLSQLIELAQVGAVESLELISLEGGFYLLEIREVGGVRHRLRDEAERVWHVRSVEHARDLLRDMPEVPFYLLHASAHEEMCGLPATAGEPLRVPLSMRSAW</sequence>
<reference evidence="3" key="1">
    <citation type="submission" date="2014-03" db="EMBL/GenBank/DDBJ databases">
        <title>Complete genome of Pseudomonas balearica DSM 6083T, a sewage water isolate from an enrichment with 2-methylnaphthalene.</title>
        <authorList>
            <person name="Salva-Serra F."/>
            <person name="Jaen-Luchoro D."/>
            <person name="Busquets A."/>
            <person name="Pena A."/>
            <person name="Gomila M."/>
            <person name="Bosch R."/>
            <person name="Nogales B."/>
            <person name="Garcia-Valdes E."/>
            <person name="Lalucat J."/>
            <person name="Bennasar A."/>
        </authorList>
    </citation>
    <scope>NUCLEOTIDE SEQUENCE [LARGE SCALE GENOMIC DNA]</scope>
    <source>
        <strain evidence="3">DSM 6083</strain>
    </source>
</reference>
<evidence type="ECO:0000313" key="2">
    <source>
        <dbReference type="EMBL" id="SDM68429.1"/>
    </source>
</evidence>
<reference evidence="1 3" key="3">
    <citation type="journal article" name="Genome Announc.">
        <title>Complete Genome Sequence of Pseudomonas balearica DSM 6083T.</title>
        <authorList>
            <person name="Bennasar-Figueras A."/>
            <person name="Salva-Serra F."/>
            <person name="Jaen-Luchoro D."/>
            <person name="Segui C."/>
            <person name="Aliaga F."/>
            <person name="Busquets A."/>
            <person name="Gomila M."/>
            <person name="Moore E.R."/>
            <person name="Lalucat J."/>
        </authorList>
    </citation>
    <scope>NUCLEOTIDE SEQUENCE [LARGE SCALE GENOMIC DNA]</scope>
    <source>
        <strain evidence="3">DSM 6083</strain>
        <strain evidence="1">DSM6083</strain>
    </source>
</reference>
<evidence type="ECO:0000313" key="4">
    <source>
        <dbReference type="Proteomes" id="UP000182276"/>
    </source>
</evidence>
<name>A0A8D3XYT7_9GAMM</name>
<organism evidence="1 3">
    <name type="scientific">Stutzerimonas balearica DSM 6083</name>
    <dbReference type="NCBI Taxonomy" id="1123016"/>
    <lineage>
        <taxon>Bacteria</taxon>
        <taxon>Pseudomonadati</taxon>
        <taxon>Pseudomonadota</taxon>
        <taxon>Gammaproteobacteria</taxon>
        <taxon>Pseudomonadales</taxon>
        <taxon>Pseudomonadaceae</taxon>
        <taxon>Stutzerimonas</taxon>
    </lineage>
</organism>
<dbReference type="KEGG" id="pbm:CL52_04040"/>
<evidence type="ECO:0000313" key="1">
    <source>
        <dbReference type="EMBL" id="AJE14244.1"/>
    </source>
</evidence>
<gene>
    <name evidence="1" type="ORF">CL52_04040</name>
    <name evidence="2" type="ORF">SAMN05660875_107153</name>
</gene>
<dbReference type="RefSeq" id="WP_043218658.1">
    <property type="nucleotide sequence ID" value="NZ_CP007511.1"/>
</dbReference>
<dbReference type="Pfam" id="PF20090">
    <property type="entry name" value="DUF6482"/>
    <property type="match status" value="1"/>
</dbReference>
<dbReference type="InterPro" id="IPR045508">
    <property type="entry name" value="DUF6482"/>
</dbReference>
<dbReference type="EMBL" id="FNHO01000007">
    <property type="protein sequence ID" value="SDM68429.1"/>
    <property type="molecule type" value="Genomic_DNA"/>
</dbReference>
<accession>A0A8D3XYT7</accession>
<evidence type="ECO:0000313" key="3">
    <source>
        <dbReference type="Proteomes" id="UP000031271"/>
    </source>
</evidence>
<reference evidence="2 4" key="2">
    <citation type="submission" date="2016-10" db="EMBL/GenBank/DDBJ databases">
        <authorList>
            <person name="Varghese N."/>
            <person name="Submissions S."/>
        </authorList>
    </citation>
    <scope>NUCLEOTIDE SEQUENCE [LARGE SCALE GENOMIC DNA]</scope>
    <source>
        <strain evidence="2 4">DSM 6083</strain>
    </source>
</reference>
<protein>
    <submittedName>
        <fullName evidence="1">Cation transporter</fullName>
    </submittedName>
</protein>
<dbReference type="GeneID" id="77259086"/>